<keyword evidence="5" id="KW-0676">Redox-active center</keyword>
<dbReference type="Proteomes" id="UP000677228">
    <property type="component" value="Unassembled WGS sequence"/>
</dbReference>
<evidence type="ECO:0000256" key="5">
    <source>
        <dbReference type="ARBA" id="ARBA00023284"/>
    </source>
</evidence>
<feature type="domain" description="FAD/NAD(P)-binding" evidence="6">
    <location>
        <begin position="8"/>
        <end position="296"/>
    </location>
</feature>
<proteinExistence type="predicted"/>
<evidence type="ECO:0000256" key="1">
    <source>
        <dbReference type="ARBA" id="ARBA00001974"/>
    </source>
</evidence>
<gene>
    <name evidence="7" type="ORF">OVA965_LOCUS1726</name>
    <name evidence="8" type="ORF">TMI583_LOCUS1726</name>
</gene>
<evidence type="ECO:0000256" key="4">
    <source>
        <dbReference type="ARBA" id="ARBA00023002"/>
    </source>
</evidence>
<dbReference type="InterPro" id="IPR036188">
    <property type="entry name" value="FAD/NAD-bd_sf"/>
</dbReference>
<dbReference type="Proteomes" id="UP000682733">
    <property type="component" value="Unassembled WGS sequence"/>
</dbReference>
<dbReference type="EMBL" id="CAJNOK010000335">
    <property type="protein sequence ID" value="CAF0746036.1"/>
    <property type="molecule type" value="Genomic_DNA"/>
</dbReference>
<evidence type="ECO:0000259" key="6">
    <source>
        <dbReference type="Pfam" id="PF07992"/>
    </source>
</evidence>
<name>A0A8S2CM36_9BILA</name>
<sequence>MEKTKTKKIIVVGGVALGATVATRLRKLNSLDEIVIYEKDGFTAYNACSMPYYLGNVVTSRDDIMINTPAQLSEKHNVKVLINHQVMSIDPEKNEITIKDLLNQKELIDHYDFLIMATGARAITLSSSITNTIDSIYTLRNVEDMDQLKTQLENPNTKKITIIGAGAIGLEVADSLTDDGKEVTLLVRSNRVLNVLDEDLAQKVETILTNNKVKIIHNVEVVQGLSNGKKLKLSNEQEIESDLTLTAIGIVPETELAKMTGLAIGTTGGILINEYCQTSISNIYAGGDVVEYPHLISKHPAKIALA</sequence>
<dbReference type="InterPro" id="IPR050260">
    <property type="entry name" value="FAD-bd_OxRdtase"/>
</dbReference>
<protein>
    <recommendedName>
        <fullName evidence="6">FAD/NAD(P)-binding domain-containing protein</fullName>
    </recommendedName>
</protein>
<evidence type="ECO:0000313" key="7">
    <source>
        <dbReference type="EMBL" id="CAF0746036.1"/>
    </source>
</evidence>
<dbReference type="AlphaFoldDB" id="A0A8S2CM36"/>
<evidence type="ECO:0000313" key="9">
    <source>
        <dbReference type="Proteomes" id="UP000677228"/>
    </source>
</evidence>
<evidence type="ECO:0000313" key="8">
    <source>
        <dbReference type="EMBL" id="CAF3524019.1"/>
    </source>
</evidence>
<accession>A0A8S2CM36</accession>
<dbReference type="PANTHER" id="PTHR43429:SF1">
    <property type="entry name" value="NAD(P)H SULFUR OXIDOREDUCTASE (COA-DEPENDENT)"/>
    <property type="match status" value="1"/>
</dbReference>
<dbReference type="SUPFAM" id="SSF51905">
    <property type="entry name" value="FAD/NAD(P)-binding domain"/>
    <property type="match status" value="2"/>
</dbReference>
<dbReference type="PANTHER" id="PTHR43429">
    <property type="entry name" value="PYRIDINE NUCLEOTIDE-DISULFIDE OXIDOREDUCTASE DOMAIN-CONTAINING"/>
    <property type="match status" value="1"/>
</dbReference>
<dbReference type="Gene3D" id="3.50.50.60">
    <property type="entry name" value="FAD/NAD(P)-binding domain"/>
    <property type="match status" value="2"/>
</dbReference>
<dbReference type="Pfam" id="PF07992">
    <property type="entry name" value="Pyr_redox_2"/>
    <property type="match status" value="1"/>
</dbReference>
<evidence type="ECO:0000256" key="3">
    <source>
        <dbReference type="ARBA" id="ARBA00022827"/>
    </source>
</evidence>
<comment type="caution">
    <text evidence="7">The sequence shown here is derived from an EMBL/GenBank/DDBJ whole genome shotgun (WGS) entry which is preliminary data.</text>
</comment>
<dbReference type="GO" id="GO:0016491">
    <property type="term" value="F:oxidoreductase activity"/>
    <property type="evidence" value="ECO:0007669"/>
    <property type="project" value="UniProtKB-KW"/>
</dbReference>
<dbReference type="PRINTS" id="PR00368">
    <property type="entry name" value="FADPNR"/>
</dbReference>
<evidence type="ECO:0000256" key="2">
    <source>
        <dbReference type="ARBA" id="ARBA00022630"/>
    </source>
</evidence>
<keyword evidence="3" id="KW-0274">FAD</keyword>
<keyword evidence="2" id="KW-0285">Flavoprotein</keyword>
<keyword evidence="4" id="KW-0560">Oxidoreductase</keyword>
<reference evidence="7" key="1">
    <citation type="submission" date="2021-02" db="EMBL/GenBank/DDBJ databases">
        <authorList>
            <person name="Nowell W R."/>
        </authorList>
    </citation>
    <scope>NUCLEOTIDE SEQUENCE</scope>
</reference>
<organism evidence="7 9">
    <name type="scientific">Didymodactylos carnosus</name>
    <dbReference type="NCBI Taxonomy" id="1234261"/>
    <lineage>
        <taxon>Eukaryota</taxon>
        <taxon>Metazoa</taxon>
        <taxon>Spiralia</taxon>
        <taxon>Gnathifera</taxon>
        <taxon>Rotifera</taxon>
        <taxon>Eurotatoria</taxon>
        <taxon>Bdelloidea</taxon>
        <taxon>Philodinida</taxon>
        <taxon>Philodinidae</taxon>
        <taxon>Didymodactylos</taxon>
    </lineage>
</organism>
<dbReference type="InterPro" id="IPR023753">
    <property type="entry name" value="FAD/NAD-binding_dom"/>
</dbReference>
<comment type="cofactor">
    <cofactor evidence="1">
        <name>FAD</name>
        <dbReference type="ChEBI" id="CHEBI:57692"/>
    </cofactor>
</comment>
<dbReference type="PRINTS" id="PR00411">
    <property type="entry name" value="PNDRDTASEI"/>
</dbReference>
<dbReference type="EMBL" id="CAJOBA010000335">
    <property type="protein sequence ID" value="CAF3524019.1"/>
    <property type="molecule type" value="Genomic_DNA"/>
</dbReference>